<evidence type="ECO:0000313" key="2">
    <source>
        <dbReference type="Proteomes" id="UP000708208"/>
    </source>
</evidence>
<gene>
    <name evidence="1" type="ORF">AFUS01_LOCUS36800</name>
</gene>
<organism evidence="1 2">
    <name type="scientific">Allacma fusca</name>
    <dbReference type="NCBI Taxonomy" id="39272"/>
    <lineage>
        <taxon>Eukaryota</taxon>
        <taxon>Metazoa</taxon>
        <taxon>Ecdysozoa</taxon>
        <taxon>Arthropoda</taxon>
        <taxon>Hexapoda</taxon>
        <taxon>Collembola</taxon>
        <taxon>Symphypleona</taxon>
        <taxon>Sminthuridae</taxon>
        <taxon>Allacma</taxon>
    </lineage>
</organism>
<dbReference type="EMBL" id="CAJVCH010541042">
    <property type="protein sequence ID" value="CAG7826761.1"/>
    <property type="molecule type" value="Genomic_DNA"/>
</dbReference>
<keyword evidence="2" id="KW-1185">Reference proteome</keyword>
<accession>A0A8J2L5R5</accession>
<comment type="caution">
    <text evidence="1">The sequence shown here is derived from an EMBL/GenBank/DDBJ whole genome shotgun (WGS) entry which is preliminary data.</text>
</comment>
<feature type="non-terminal residue" evidence="1">
    <location>
        <position position="1"/>
    </location>
</feature>
<dbReference type="Proteomes" id="UP000708208">
    <property type="component" value="Unassembled WGS sequence"/>
</dbReference>
<proteinExistence type="predicted"/>
<reference evidence="1" key="1">
    <citation type="submission" date="2021-06" db="EMBL/GenBank/DDBJ databases">
        <authorList>
            <person name="Hodson N. C."/>
            <person name="Mongue J. A."/>
            <person name="Jaron S. K."/>
        </authorList>
    </citation>
    <scope>NUCLEOTIDE SEQUENCE</scope>
</reference>
<sequence length="89" mass="10244">MGKYSRIKAVYDTEHSDETRIDLLKAQLTSDDENLIKKGKVDLKLIEIPVVKAPKQTKTSTLLEKVRYLEKQSFDLILCNLYVEQDLSS</sequence>
<protein>
    <submittedName>
        <fullName evidence="1">Uncharacterized protein</fullName>
    </submittedName>
</protein>
<name>A0A8J2L5R5_9HEXA</name>
<dbReference type="AlphaFoldDB" id="A0A8J2L5R5"/>
<evidence type="ECO:0000313" key="1">
    <source>
        <dbReference type="EMBL" id="CAG7826761.1"/>
    </source>
</evidence>